<evidence type="ECO:0000313" key="7">
    <source>
        <dbReference type="Proteomes" id="UP000657385"/>
    </source>
</evidence>
<keyword evidence="7" id="KW-1185">Reference proteome</keyword>
<dbReference type="SUPFAM" id="SSF51445">
    <property type="entry name" value="(Trans)glycosidases"/>
    <property type="match status" value="1"/>
</dbReference>
<name>A0A931AW74_9ACTN</name>
<dbReference type="RefSeq" id="WP_196191805.1">
    <property type="nucleotide sequence ID" value="NZ_JADPRT010000001.1"/>
</dbReference>
<dbReference type="InterPro" id="IPR051822">
    <property type="entry name" value="Glycosyl_Hydrolase_84"/>
</dbReference>
<dbReference type="PANTHER" id="PTHR13170:SF16">
    <property type="entry name" value="PROTEIN O-GLCNACASE"/>
    <property type="match status" value="1"/>
</dbReference>
<accession>A0A931AW74</accession>
<dbReference type="Gene3D" id="1.20.58.460">
    <property type="entry name" value="Hyaluronidase post-catalytic domain-like"/>
    <property type="match status" value="1"/>
</dbReference>
<dbReference type="Pfam" id="PF21783">
    <property type="entry name" value="YNCE"/>
    <property type="match status" value="1"/>
</dbReference>
<sequence length="1055" mass="109119">MIGPRIARTLAAALAVLLAAAGSAAAQPQAQPASRQPSLPQVWPTPQHVEARGGDVRIESHVVEVVGPHTDPSALQTVEATLRAAGAQHITRSEGDEHLPAGELRVYVGGPTENPATAQALTVLHAGSPAGLVSGGYVLAVGRGTGHDAGHDAGHDVIALSGVDATGTYYAAQTLRQLVVPLPGHRSGVPDSVVRDWPSTPLRGVIEGFYGTPWSTADRLAQFDFLGRTKQNTYVYSPKDDPYLRAQWRDPYPPAQLAVLKTLVTRAEADHVTFTYALSPGLSICYSSDTDEQALVAKFQSLYAIGVRSFAIPLDDISYTSWNCLADQQKFGTGGAAAGAAQSFLLNRVQQDFVATHPDVARLQMVPTEYSDLSDSPYKTALRTQLDRAVIVEWTGAGVIAPTISTDQAKAARAVFGHDILLWDNYPVNDYVTSRLLLGPYTGRQPGITGQLAGVTVNPMPQSTASQIAEFTSGDFLWNSGAYDPTASWQAALRALGGAAAEPWLRLFAENNYSSLIDPVESPTLTPLLAALWQAYDRHQDLTAPAARVTAYFRQLSETPNALRHAMAGSELLTEIAPWLDKLGRYGDAGQTAVQLLLAQAKGDQGAVTTLRATLQNDRTQLTAIPQQLAPGVLDPFLYQVLLDTEPPLGAQAAFQPTSVSLRPGAARSVTVQFAAPESGAATTVAWRATAEDSVTVQPSSGSLPIAAKGQASVTLTVTAAAGATDGVRTVVVTGSDASGEAVVPRALPVQVSAATTGSTRALVANYSEPTVTPVDLGTGKALAGIGVGQNPGEIVLSPDGRHAYTANQGSNTVSVIDVAAGTVTATIPVGNTPSGETVTPDGSTLWVADYGDGTVQPIDLATDTAGPTVKVGSGPENMAVAPDGKNLYVANINDNTVTPVDLTTGVAGAAIPAGSAPMNVVVSPDSRTVYVSDSGAPTVTPIDVATGKALPSLEIAGQDDAYGLALSPDGRTLWVQAGDDVTTLDTATGREGTPIHLGNGPSSLGFDWNGATAYVTCSNNNTLVPITVGSGAVGTAIPTGAYPLAVAVTGVPVG</sequence>
<dbReference type="Gene3D" id="3.30.379.10">
    <property type="entry name" value="Chitobiase/beta-hexosaminidase domain 2-like"/>
    <property type="match status" value="1"/>
</dbReference>
<dbReference type="InterPro" id="IPR049019">
    <property type="entry name" value="NagJ-like_helical"/>
</dbReference>
<evidence type="ECO:0000256" key="3">
    <source>
        <dbReference type="PROSITE-ProRule" id="PRU01353"/>
    </source>
</evidence>
<dbReference type="GO" id="GO:1901135">
    <property type="term" value="P:carbohydrate derivative metabolic process"/>
    <property type="evidence" value="ECO:0007669"/>
    <property type="project" value="UniProtKB-ARBA"/>
</dbReference>
<dbReference type="PANTHER" id="PTHR13170">
    <property type="entry name" value="O-GLCNACASE"/>
    <property type="match status" value="1"/>
</dbReference>
<evidence type="ECO:0000259" key="5">
    <source>
        <dbReference type="PROSITE" id="PS52009"/>
    </source>
</evidence>
<dbReference type="GO" id="GO:0005975">
    <property type="term" value="P:carbohydrate metabolic process"/>
    <property type="evidence" value="ECO:0007669"/>
    <property type="project" value="UniProtKB-ARBA"/>
</dbReference>
<feature type="chain" id="PRO_5038823336" evidence="4">
    <location>
        <begin position="27"/>
        <end position="1055"/>
    </location>
</feature>
<dbReference type="AlphaFoldDB" id="A0A931AW74"/>
<dbReference type="Proteomes" id="UP000657385">
    <property type="component" value="Unassembled WGS sequence"/>
</dbReference>
<dbReference type="Gene3D" id="3.20.20.80">
    <property type="entry name" value="Glycosidases"/>
    <property type="match status" value="1"/>
</dbReference>
<dbReference type="InterPro" id="IPR017853">
    <property type="entry name" value="GH"/>
</dbReference>
<evidence type="ECO:0000256" key="1">
    <source>
        <dbReference type="ARBA" id="ARBA00022801"/>
    </source>
</evidence>
<reference evidence="6" key="1">
    <citation type="submission" date="2020-11" db="EMBL/GenBank/DDBJ databases">
        <title>Isolation and identification of active actinomycetes.</title>
        <authorList>
            <person name="Yu B."/>
        </authorList>
    </citation>
    <scope>NUCLEOTIDE SEQUENCE</scope>
    <source>
        <strain evidence="6">NEAU-YB345</strain>
    </source>
</reference>
<comment type="caution">
    <text evidence="6">The sequence shown here is derived from an EMBL/GenBank/DDBJ whole genome shotgun (WGS) entry which is preliminary data.</text>
</comment>
<dbReference type="GO" id="GO:0015929">
    <property type="term" value="F:hexosaminidase activity"/>
    <property type="evidence" value="ECO:0007669"/>
    <property type="project" value="UniProtKB-ARBA"/>
</dbReference>
<dbReference type="InterPro" id="IPR011496">
    <property type="entry name" value="O-GlcNAcase_cat"/>
</dbReference>
<evidence type="ECO:0000256" key="4">
    <source>
        <dbReference type="SAM" id="SignalP"/>
    </source>
</evidence>
<keyword evidence="1 3" id="KW-0378">Hydrolase</keyword>
<feature type="active site" description="Proton donor" evidence="3">
    <location>
        <position position="316"/>
    </location>
</feature>
<evidence type="ECO:0000256" key="2">
    <source>
        <dbReference type="ARBA" id="ARBA00023295"/>
    </source>
</evidence>
<dbReference type="InterPro" id="IPR029018">
    <property type="entry name" value="Hex-like_dom2"/>
</dbReference>
<dbReference type="NCBIfam" id="TIGR02276">
    <property type="entry name" value="beta_rpt_yvtn"/>
    <property type="match status" value="1"/>
</dbReference>
<feature type="domain" description="GH84" evidence="5">
    <location>
        <begin position="201"/>
        <end position="481"/>
    </location>
</feature>
<dbReference type="Pfam" id="PF21774">
    <property type="entry name" value="NagJ_C"/>
    <property type="match status" value="1"/>
</dbReference>
<evidence type="ECO:0000313" key="6">
    <source>
        <dbReference type="EMBL" id="MBF9066610.1"/>
    </source>
</evidence>
<dbReference type="SUPFAM" id="SSF50974">
    <property type="entry name" value="Nitrous oxide reductase, N-terminal domain"/>
    <property type="match status" value="1"/>
</dbReference>
<gene>
    <name evidence="6" type="ORF">I2501_00990</name>
</gene>
<dbReference type="SUPFAM" id="SSF140657">
    <property type="entry name" value="Hyaluronidase post-catalytic domain-like"/>
    <property type="match status" value="1"/>
</dbReference>
<keyword evidence="4" id="KW-0732">Signal</keyword>
<protein>
    <submittedName>
        <fullName evidence="6">Beta-N-acetylglucosaminidase domain-containing protein</fullName>
    </submittedName>
</protein>
<dbReference type="InterPro" id="IPR015882">
    <property type="entry name" value="HEX_bac_N"/>
</dbReference>
<dbReference type="InterPro" id="IPR011964">
    <property type="entry name" value="YVTN_b-propeller_repeat"/>
</dbReference>
<dbReference type="Gene3D" id="2.130.10.10">
    <property type="entry name" value="YVTN repeat-like/Quinoprotein amine dehydrogenase"/>
    <property type="match status" value="2"/>
</dbReference>
<dbReference type="Pfam" id="PF02838">
    <property type="entry name" value="Glyco_hydro_20b"/>
    <property type="match status" value="1"/>
</dbReference>
<feature type="signal peptide" evidence="4">
    <location>
        <begin position="1"/>
        <end position="26"/>
    </location>
</feature>
<dbReference type="InterPro" id="IPR011045">
    <property type="entry name" value="N2O_reductase_N"/>
</dbReference>
<dbReference type="EMBL" id="JADPRT010000001">
    <property type="protein sequence ID" value="MBF9066610.1"/>
    <property type="molecule type" value="Genomic_DNA"/>
</dbReference>
<dbReference type="Pfam" id="PF07555">
    <property type="entry name" value="NAGidase"/>
    <property type="match status" value="1"/>
</dbReference>
<keyword evidence="2 3" id="KW-0326">Glycosidase</keyword>
<dbReference type="PROSITE" id="PS52009">
    <property type="entry name" value="GH84"/>
    <property type="match status" value="1"/>
</dbReference>
<proteinExistence type="inferred from homology"/>
<organism evidence="6 7">
    <name type="scientific">Streptacidiphilus fuscans</name>
    <dbReference type="NCBI Taxonomy" id="2789292"/>
    <lineage>
        <taxon>Bacteria</taxon>
        <taxon>Bacillati</taxon>
        <taxon>Actinomycetota</taxon>
        <taxon>Actinomycetes</taxon>
        <taxon>Kitasatosporales</taxon>
        <taxon>Streptomycetaceae</taxon>
        <taxon>Streptacidiphilus</taxon>
    </lineage>
</organism>
<dbReference type="InterPro" id="IPR048433">
    <property type="entry name" value="YNCE-like_beta-prop"/>
</dbReference>
<dbReference type="InterPro" id="IPR015943">
    <property type="entry name" value="WD40/YVTN_repeat-like_dom_sf"/>
</dbReference>
<comment type="similarity">
    <text evidence="3">Belongs to the glycosyl hydrolase 84 family.</text>
</comment>
<dbReference type="SUPFAM" id="SSF55545">
    <property type="entry name" value="beta-N-acetylhexosaminidase-like domain"/>
    <property type="match status" value="1"/>
</dbReference>